<organism evidence="4 5">
    <name type="scientific">Aedes albopictus</name>
    <name type="common">Asian tiger mosquito</name>
    <name type="synonym">Stegomyia albopicta</name>
    <dbReference type="NCBI Taxonomy" id="7160"/>
    <lineage>
        <taxon>Eukaryota</taxon>
        <taxon>Metazoa</taxon>
        <taxon>Ecdysozoa</taxon>
        <taxon>Arthropoda</taxon>
        <taxon>Hexapoda</taxon>
        <taxon>Insecta</taxon>
        <taxon>Pterygota</taxon>
        <taxon>Neoptera</taxon>
        <taxon>Endopterygota</taxon>
        <taxon>Diptera</taxon>
        <taxon>Nematocera</taxon>
        <taxon>Culicoidea</taxon>
        <taxon>Culicidae</taxon>
        <taxon>Culicinae</taxon>
        <taxon>Aedini</taxon>
        <taxon>Aedes</taxon>
        <taxon>Stegomyia</taxon>
    </lineage>
</organism>
<proteinExistence type="predicted"/>
<feature type="compositionally biased region" description="Low complexity" evidence="2">
    <location>
        <begin position="434"/>
        <end position="451"/>
    </location>
</feature>
<dbReference type="Proteomes" id="UP000069940">
    <property type="component" value="Unassembled WGS sequence"/>
</dbReference>
<dbReference type="SMART" id="SM00343">
    <property type="entry name" value="ZnF_C2HC"/>
    <property type="match status" value="2"/>
</dbReference>
<evidence type="ECO:0000313" key="5">
    <source>
        <dbReference type="Proteomes" id="UP000069940"/>
    </source>
</evidence>
<feature type="compositionally biased region" description="Polar residues" evidence="2">
    <location>
        <begin position="416"/>
        <end position="427"/>
    </location>
</feature>
<dbReference type="GeneID" id="109417556"/>
<evidence type="ECO:0000256" key="2">
    <source>
        <dbReference type="SAM" id="MobiDB-lite"/>
    </source>
</evidence>
<dbReference type="InterPro" id="IPR043502">
    <property type="entry name" value="DNA/RNA_pol_sf"/>
</dbReference>
<evidence type="ECO:0000313" key="4">
    <source>
        <dbReference type="EnsemblMetazoa" id="AALFPA23_015565.P22653"/>
    </source>
</evidence>
<dbReference type="PROSITE" id="PS50158">
    <property type="entry name" value="ZF_CCHC"/>
    <property type="match status" value="1"/>
</dbReference>
<keyword evidence="1" id="KW-0862">Zinc</keyword>
<dbReference type="PANTHER" id="PTHR47331">
    <property type="entry name" value="PHD-TYPE DOMAIN-CONTAINING PROTEIN"/>
    <property type="match status" value="1"/>
</dbReference>
<dbReference type="CDD" id="cd00303">
    <property type="entry name" value="retropepsin_like"/>
    <property type="match status" value="1"/>
</dbReference>
<protein>
    <recommendedName>
        <fullName evidence="3">CCHC-type domain-containing protein</fullName>
    </recommendedName>
</protein>
<dbReference type="Gene3D" id="2.40.70.10">
    <property type="entry name" value="Acid Proteases"/>
    <property type="match status" value="1"/>
</dbReference>
<dbReference type="InterPro" id="IPR021109">
    <property type="entry name" value="Peptidase_aspartic_dom_sf"/>
</dbReference>
<dbReference type="RefSeq" id="XP_062708677.1">
    <property type="nucleotide sequence ID" value="XM_062852693.1"/>
</dbReference>
<evidence type="ECO:0000259" key="3">
    <source>
        <dbReference type="PROSITE" id="PS50158"/>
    </source>
</evidence>
<dbReference type="PANTHER" id="PTHR47331:SF5">
    <property type="entry name" value="RIBONUCLEASE H"/>
    <property type="match status" value="1"/>
</dbReference>
<reference evidence="4" key="2">
    <citation type="submission" date="2025-05" db="UniProtKB">
        <authorList>
            <consortium name="EnsemblMetazoa"/>
        </authorList>
    </citation>
    <scope>IDENTIFICATION</scope>
    <source>
        <strain evidence="4">Foshan</strain>
    </source>
</reference>
<sequence length="845" mass="95166">MPDKKVEKKLADLGIVRKALLMTCNSVEQFVTNFDADRDSCQIPVRLENLDRVYRDFLKVQGEIEKHDTAERLEEHLSERVVFEGRYCAAKGFLLSNRAVDLNQTVLNATVHQPEVPVHGTFHLRLPQIDLPKFSGDFSKWLSFRDTYASMVHSNADIPTVAKLQYLIQSLEGEARKPFESVDIEADNYAAVWDALLKRYDNRRFLKKQLFRSIYDLPAVKKESADSLQELVDEFQRHVKALAKLNEPVQHWDTPLVNLLSYKLDPSTLRAWEEKTSQEEDVKYNDLVEFLYQRVRILKSVASDISQRSQPVLAKVAGIVPLPKRQFPSKFAANVVASDAKPNAPSCFTCSDRHFLFQCQSFAKMPVSQRRDLVSQRKLCWNCFRTGHQARSCTSKFSCRSCRDRHQTLLHDPSQPGKSSSAPAVTSKSHEALSVPSTSAPGPASTSQQVSMSVQSQASTVLLQTVALHVVDVHGKSFEARALLDSGSMSNFISSELANLLAIPQSEADVSVAGIGQSQCKLKRAVSATVRSRIGSFSTQLRFLVIDHPTTNLPTIHVKLSSWKLPKVELADPQFHVPNKIDLVIGDSTDSVACQLSSTDALLDSTLQRFWEIETIPKQSVHSSTEKACEEFYAATTSRDPAGRYVVRLPRTDNPEIVLGDSESIADRRFLGLERRLERDSNVKSVYHQFMEEYEHLGHMKRLDEPVDSTIPHCYLPHHPVFKLSSTTTKTRVVFDASCKTTSGHSLNDTLLVGPVVQDDLLALVIRFCFHRIALNGDIEKMYRQVRLHDDDQSLQRIKWRSDASQPIASYQLQTVTYGTASAPYLATKTLQKLASETGNRRLDR</sequence>
<name>A0ABM1Z6N4_AEDAL</name>
<feature type="domain" description="CCHC-type" evidence="3">
    <location>
        <begin position="380"/>
        <end position="395"/>
    </location>
</feature>
<feature type="region of interest" description="Disordered" evidence="2">
    <location>
        <begin position="408"/>
        <end position="451"/>
    </location>
</feature>
<keyword evidence="5" id="KW-1185">Reference proteome</keyword>
<accession>A0ABM1Z6N4</accession>
<keyword evidence="1" id="KW-0479">Metal-binding</keyword>
<dbReference type="SUPFAM" id="SSF56672">
    <property type="entry name" value="DNA/RNA polymerases"/>
    <property type="match status" value="1"/>
</dbReference>
<dbReference type="Pfam" id="PF03564">
    <property type="entry name" value="DUF1759"/>
    <property type="match status" value="1"/>
</dbReference>
<dbReference type="InterPro" id="IPR005312">
    <property type="entry name" value="DUF1759"/>
</dbReference>
<dbReference type="EnsemblMetazoa" id="AALFPA23_015565.R22653">
    <property type="protein sequence ID" value="AALFPA23_015565.P22653"/>
    <property type="gene ID" value="AALFPA23_015565"/>
</dbReference>
<keyword evidence="1" id="KW-0863">Zinc-finger</keyword>
<reference evidence="5" key="1">
    <citation type="journal article" date="2015" name="Proc. Natl. Acad. Sci. U.S.A.">
        <title>Genome sequence of the Asian Tiger mosquito, Aedes albopictus, reveals insights into its biology, genetics, and evolution.</title>
        <authorList>
            <person name="Chen X.G."/>
            <person name="Jiang X."/>
            <person name="Gu J."/>
            <person name="Xu M."/>
            <person name="Wu Y."/>
            <person name="Deng Y."/>
            <person name="Zhang C."/>
            <person name="Bonizzoni M."/>
            <person name="Dermauw W."/>
            <person name="Vontas J."/>
            <person name="Armbruster P."/>
            <person name="Huang X."/>
            <person name="Yang Y."/>
            <person name="Zhang H."/>
            <person name="He W."/>
            <person name="Peng H."/>
            <person name="Liu Y."/>
            <person name="Wu K."/>
            <person name="Chen J."/>
            <person name="Lirakis M."/>
            <person name="Topalis P."/>
            <person name="Van Leeuwen T."/>
            <person name="Hall A.B."/>
            <person name="Jiang X."/>
            <person name="Thorpe C."/>
            <person name="Mueller R.L."/>
            <person name="Sun C."/>
            <person name="Waterhouse R.M."/>
            <person name="Yan G."/>
            <person name="Tu Z.J."/>
            <person name="Fang X."/>
            <person name="James A.A."/>
        </authorList>
    </citation>
    <scope>NUCLEOTIDE SEQUENCE [LARGE SCALE GENOMIC DNA]</scope>
    <source>
        <strain evidence="5">Foshan</strain>
    </source>
</reference>
<evidence type="ECO:0000256" key="1">
    <source>
        <dbReference type="PROSITE-ProRule" id="PRU00047"/>
    </source>
</evidence>
<dbReference type="InterPro" id="IPR001878">
    <property type="entry name" value="Znf_CCHC"/>
</dbReference>